<sequence length="493" mass="53830">MGSILQKLLLAPPFEVKEQIQKISSTSDKGPKGNGFLSQAWDLQEQIQLCRAGILDEYVLFCHGLFHTFPLGEMKGGSQVLLLKNVVENLQGGNTAYYTDEKIPQRRDIIQKKAGKPRKGTEKVENPRDPHPVLKEGEKCICTKECIVVPVPGIPLTAVPLGQRDTAERVVELLSSYDNIEADYVSLKYFQWGKKLTRKDGNRTKDFLPDPNSYVICVLRPSMSPRRNKPGETAKISPKSEKAALNAVDRVLKQLRKGPYSPSAALTQTQPPSTVEGERSAETDKNDEMDEDNPHSNPLPLQTSSWTPVSHTAEDDTEVNKHGLNPVDTPVFSSMSTVSSPDIRHALFPGSPLSTPCSSMGEIKQMQMEVLDSEDCNGGRKRKLECLVGDRDAHGDNDDCSPLPPGLFREALLGLPLSQAVSPIPPDQSPLASHQQLYLAFGGATGFSCHQQLPSDSGWLCLPRPPLLDGCLDLEEASSVHSSGQAAGGQWGP</sequence>
<reference evidence="2" key="1">
    <citation type="submission" date="2014-11" db="EMBL/GenBank/DDBJ databases">
        <title>Molecular phylogeny of cliff fern family Woodsiaceae with morphological implications.</title>
        <authorList>
            <person name="Shao Y.-Z."/>
            <person name="Wei R."/>
            <person name="Zhang X.-C."/>
        </authorList>
    </citation>
    <scope>NUCLEOTIDE SEQUENCE</scope>
</reference>
<protein>
    <submittedName>
        <fullName evidence="2">Uncharacterized protein</fullName>
    </submittedName>
</protein>
<name>A0A0K6SAH5_9ALVE</name>
<feature type="compositionally biased region" description="Basic and acidic residues" evidence="1">
    <location>
        <begin position="276"/>
        <end position="286"/>
    </location>
</feature>
<feature type="region of interest" description="Disordered" evidence="1">
    <location>
        <begin position="257"/>
        <end position="328"/>
    </location>
</feature>
<feature type="compositionally biased region" description="Basic and acidic residues" evidence="1">
    <location>
        <begin position="312"/>
        <end position="321"/>
    </location>
</feature>
<feature type="compositionally biased region" description="Polar residues" evidence="1">
    <location>
        <begin position="264"/>
        <end position="273"/>
    </location>
</feature>
<evidence type="ECO:0000256" key="1">
    <source>
        <dbReference type="SAM" id="MobiDB-lite"/>
    </source>
</evidence>
<dbReference type="VEuPathDB" id="CryptoDB:Cvel_10646"/>
<accession>A0A0K6SAH5</accession>
<gene>
    <name evidence="2" type="ORF">Cvel_10646.t1.CR2</name>
</gene>
<organism evidence="2">
    <name type="scientific">Chromera velia CCMP2878</name>
    <dbReference type="NCBI Taxonomy" id="1169474"/>
    <lineage>
        <taxon>Eukaryota</taxon>
        <taxon>Sar</taxon>
        <taxon>Alveolata</taxon>
        <taxon>Colpodellida</taxon>
        <taxon>Chromeraceae</taxon>
        <taxon>Chromera</taxon>
    </lineage>
</organism>
<proteinExistence type="predicted"/>
<dbReference type="AlphaFoldDB" id="A0A0K6SAH5"/>
<feature type="region of interest" description="Disordered" evidence="1">
    <location>
        <begin position="221"/>
        <end position="242"/>
    </location>
</feature>
<feature type="compositionally biased region" description="Polar residues" evidence="1">
    <location>
        <begin position="295"/>
        <end position="310"/>
    </location>
</feature>
<dbReference type="EMBL" id="CDMZ01004957">
    <property type="protein sequence ID" value="CUC10656.1"/>
    <property type="molecule type" value="Genomic_DNA"/>
</dbReference>
<evidence type="ECO:0000313" key="2">
    <source>
        <dbReference type="EMBL" id="CUC10656.1"/>
    </source>
</evidence>